<dbReference type="GO" id="GO:0005681">
    <property type="term" value="C:spliceosomal complex"/>
    <property type="evidence" value="ECO:0007669"/>
    <property type="project" value="TreeGrafter"/>
</dbReference>
<name>B0CYE4_LACBS</name>
<accession>B0CYE4</accession>
<dbReference type="KEGG" id="lbc:LACBIDRAFT_311834"/>
<dbReference type="EMBL" id="DS547094">
    <property type="protein sequence ID" value="EDR12436.1"/>
    <property type="molecule type" value="Genomic_DNA"/>
</dbReference>
<dbReference type="InterPro" id="IPR013180">
    <property type="entry name" value="CTNNBL1_N"/>
</dbReference>
<dbReference type="InterPro" id="IPR016024">
    <property type="entry name" value="ARM-type_fold"/>
</dbReference>
<evidence type="ECO:0000256" key="3">
    <source>
        <dbReference type="ARBA" id="ARBA00022737"/>
    </source>
</evidence>
<dbReference type="AlphaFoldDB" id="B0CYE4"/>
<feature type="region of interest" description="Disordered" evidence="6">
    <location>
        <begin position="1"/>
        <end position="73"/>
    </location>
</feature>
<sequence length="638" mass="71270">MDIDKLFKVPKLPAGGNKRKLPDNPTPEMLKKLKMDSSTPSVFAGDPSRYYSTQAKGETNSAKSATIRDAQDQVADESFAPGGDADYFAEEDDEGRFFGGGLTSEQKTILNIFDNSTGEGIQDVPQELSITLVRKSLLTFERCVNKNQEQRSKYPNDPSRFIDSEADLDSVIKSMLSLSQAPVLAYPELVRSGAVALLIGLLAHENVDIVIDVVELIHELTDEDVGNDLENDEALEEIEAALKLLIDSLVEHAILELLVDNLSRMNETEESDKQGVFHVLAVFENILGYNPDLALQLVSKTNVLPWLLNRLQSKTHDETRGYAAELLSILLQNNVDNRIRFGKENGVELLLKVLSQYRRKDPVDPDETEFMENLFDSLCSVLNEPSIKQLFLSAEGPDLMILMMKENMQSKSRAIKALDYAMSGTTSSGVCESFVEALGLKVLFAALMGKSNKKHKMHAASSASASEDITHILGIIASLFTHLASDSRGRIRLLAKFVEGDYEKVDRLIELRDAAQSRLRMTDLELDAERQLSEDGEATSSEDADSTYVRRLEGGLFTLQTLDYILAWLIMEDDGIRLHAIRMLSRKNQSVNKIVETLRVYYDNLQDEERPNETEHHLSRREILQGLIAALEPSQENT</sequence>
<protein>
    <submittedName>
        <fullName evidence="8">Predicted protein</fullName>
    </submittedName>
</protein>
<organism evidence="9">
    <name type="scientific">Laccaria bicolor (strain S238N-H82 / ATCC MYA-4686)</name>
    <name type="common">Bicoloured deceiver</name>
    <name type="synonym">Laccaria laccata var. bicolor</name>
    <dbReference type="NCBI Taxonomy" id="486041"/>
    <lineage>
        <taxon>Eukaryota</taxon>
        <taxon>Fungi</taxon>
        <taxon>Dikarya</taxon>
        <taxon>Basidiomycota</taxon>
        <taxon>Agaricomycotina</taxon>
        <taxon>Agaricomycetes</taxon>
        <taxon>Agaricomycetidae</taxon>
        <taxon>Agaricales</taxon>
        <taxon>Agaricineae</taxon>
        <taxon>Hydnangiaceae</taxon>
        <taxon>Laccaria</taxon>
    </lineage>
</organism>
<dbReference type="Pfam" id="PF08216">
    <property type="entry name" value="CTNNBL"/>
    <property type="match status" value="1"/>
</dbReference>
<dbReference type="FunCoup" id="B0CYE4">
    <property type="interactions" value="646"/>
</dbReference>
<dbReference type="Gene3D" id="1.25.10.10">
    <property type="entry name" value="Leucine-rich Repeat Variant"/>
    <property type="match status" value="1"/>
</dbReference>
<keyword evidence="9" id="KW-1185">Reference proteome</keyword>
<dbReference type="PANTHER" id="PTHR14978">
    <property type="entry name" value="BETA-CATENIN-LIKE PROTEIN 1 NUCLEAR ASSOCIATED PROTEIN"/>
    <property type="match status" value="1"/>
</dbReference>
<dbReference type="PANTHER" id="PTHR14978:SF0">
    <property type="entry name" value="BETA-CATENIN-LIKE PROTEIN 1"/>
    <property type="match status" value="1"/>
</dbReference>
<evidence type="ECO:0000313" key="9">
    <source>
        <dbReference type="Proteomes" id="UP000001194"/>
    </source>
</evidence>
<evidence type="ECO:0000256" key="6">
    <source>
        <dbReference type="SAM" id="MobiDB-lite"/>
    </source>
</evidence>
<keyword evidence="5" id="KW-0539">Nucleus</keyword>
<dbReference type="GO" id="GO:0010467">
    <property type="term" value="P:gene expression"/>
    <property type="evidence" value="ECO:0007669"/>
    <property type="project" value="UniProtKB-ARBA"/>
</dbReference>
<dbReference type="STRING" id="486041.B0CYE4"/>
<dbReference type="Proteomes" id="UP000001194">
    <property type="component" value="Unassembled WGS sequence"/>
</dbReference>
<keyword evidence="3" id="KW-0677">Repeat</keyword>
<comment type="subcellular location">
    <subcellularLocation>
        <location evidence="1">Nucleus</location>
    </subcellularLocation>
</comment>
<feature type="compositionally biased region" description="Polar residues" evidence="6">
    <location>
        <begin position="50"/>
        <end position="64"/>
    </location>
</feature>
<keyword evidence="4" id="KW-0175">Coiled coil</keyword>
<dbReference type="GeneID" id="6072007"/>
<evidence type="ECO:0000313" key="8">
    <source>
        <dbReference type="EMBL" id="EDR12436.1"/>
    </source>
</evidence>
<feature type="domain" description="Beta-catenin-like protein 1 N-terminal" evidence="7">
    <location>
        <begin position="102"/>
        <end position="214"/>
    </location>
</feature>
<dbReference type="InParanoid" id="B0CYE4"/>
<dbReference type="HOGENOM" id="CLU_017098_0_0_1"/>
<evidence type="ECO:0000259" key="7">
    <source>
        <dbReference type="SMART" id="SM01156"/>
    </source>
</evidence>
<dbReference type="SMART" id="SM01156">
    <property type="entry name" value="DUF1716"/>
    <property type="match status" value="1"/>
</dbReference>
<keyword evidence="2" id="KW-0597">Phosphoprotein</keyword>
<dbReference type="OrthoDB" id="1898821at2759"/>
<reference evidence="8 9" key="1">
    <citation type="journal article" date="2008" name="Nature">
        <title>The genome of Laccaria bicolor provides insights into mycorrhizal symbiosis.</title>
        <authorList>
            <person name="Martin F."/>
            <person name="Aerts A."/>
            <person name="Ahren D."/>
            <person name="Brun A."/>
            <person name="Danchin E.G.J."/>
            <person name="Duchaussoy F."/>
            <person name="Gibon J."/>
            <person name="Kohler A."/>
            <person name="Lindquist E."/>
            <person name="Pereda V."/>
            <person name="Salamov A."/>
            <person name="Shapiro H.J."/>
            <person name="Wuyts J."/>
            <person name="Blaudez D."/>
            <person name="Buee M."/>
            <person name="Brokstein P."/>
            <person name="Canbaeck B."/>
            <person name="Cohen D."/>
            <person name="Courty P.E."/>
            <person name="Coutinho P.M."/>
            <person name="Delaruelle C."/>
            <person name="Detter J.C."/>
            <person name="Deveau A."/>
            <person name="DiFazio S."/>
            <person name="Duplessis S."/>
            <person name="Fraissinet-Tachet L."/>
            <person name="Lucic E."/>
            <person name="Frey-Klett P."/>
            <person name="Fourrey C."/>
            <person name="Feussner I."/>
            <person name="Gay G."/>
            <person name="Grimwood J."/>
            <person name="Hoegger P.J."/>
            <person name="Jain P."/>
            <person name="Kilaru S."/>
            <person name="Labbe J."/>
            <person name="Lin Y.C."/>
            <person name="Legue V."/>
            <person name="Le Tacon F."/>
            <person name="Marmeisse R."/>
            <person name="Melayah D."/>
            <person name="Montanini B."/>
            <person name="Muratet M."/>
            <person name="Nehls U."/>
            <person name="Niculita-Hirzel H."/>
            <person name="Oudot-Le Secq M.P."/>
            <person name="Peter M."/>
            <person name="Quesneville H."/>
            <person name="Rajashekar B."/>
            <person name="Reich M."/>
            <person name="Rouhier N."/>
            <person name="Schmutz J."/>
            <person name="Yin T."/>
            <person name="Chalot M."/>
            <person name="Henrissat B."/>
            <person name="Kuees U."/>
            <person name="Lucas S."/>
            <person name="Van de Peer Y."/>
            <person name="Podila G.K."/>
            <person name="Polle A."/>
            <person name="Pukkila P.J."/>
            <person name="Richardson P.M."/>
            <person name="Rouze P."/>
            <person name="Sanders I.R."/>
            <person name="Stajich J.E."/>
            <person name="Tunlid A."/>
            <person name="Tuskan G."/>
            <person name="Grigoriev I.V."/>
        </authorList>
    </citation>
    <scope>NUCLEOTIDE SEQUENCE [LARGE SCALE GENOMIC DNA]</scope>
    <source>
        <strain evidence="9">S238N-H82 / ATCC MYA-4686</strain>
    </source>
</reference>
<evidence type="ECO:0000256" key="2">
    <source>
        <dbReference type="ARBA" id="ARBA00022553"/>
    </source>
</evidence>
<dbReference type="RefSeq" id="XP_001876700.1">
    <property type="nucleotide sequence ID" value="XM_001876665.1"/>
</dbReference>
<proteinExistence type="predicted"/>
<dbReference type="FunFam" id="1.25.10.10:FF:001136">
    <property type="entry name" value="Beta-catenin-like protein 1"/>
    <property type="match status" value="1"/>
</dbReference>
<dbReference type="InterPro" id="IPR011989">
    <property type="entry name" value="ARM-like"/>
</dbReference>
<dbReference type="InterPro" id="IPR039678">
    <property type="entry name" value="CTNNBL1"/>
</dbReference>
<evidence type="ECO:0000256" key="1">
    <source>
        <dbReference type="ARBA" id="ARBA00004123"/>
    </source>
</evidence>
<evidence type="ECO:0000256" key="5">
    <source>
        <dbReference type="ARBA" id="ARBA00023242"/>
    </source>
</evidence>
<gene>
    <name evidence="8" type="ORF">LACBIDRAFT_311834</name>
</gene>
<evidence type="ECO:0000256" key="4">
    <source>
        <dbReference type="ARBA" id="ARBA00023054"/>
    </source>
</evidence>
<dbReference type="SUPFAM" id="SSF48371">
    <property type="entry name" value="ARM repeat"/>
    <property type="match status" value="1"/>
</dbReference>